<dbReference type="AlphaFoldDB" id="A0A4S8RQH5"/>
<evidence type="ECO:0000256" key="1">
    <source>
        <dbReference type="SAM" id="SignalP"/>
    </source>
</evidence>
<accession>A0A4S8RQH5</accession>
<comment type="caution">
    <text evidence="2">The sequence shown here is derived from an EMBL/GenBank/DDBJ whole genome shotgun (WGS) entry which is preliminary data.</text>
</comment>
<dbReference type="Proteomes" id="UP000310406">
    <property type="component" value="Unassembled WGS sequence"/>
</dbReference>
<dbReference type="RefSeq" id="WP_136564730.1">
    <property type="nucleotide sequence ID" value="NZ_JBNZAV010000001.1"/>
</dbReference>
<name>A0A4S8RQH5_9FLAO</name>
<protein>
    <submittedName>
        <fullName evidence="2">Uncharacterized protein</fullName>
    </submittedName>
</protein>
<organism evidence="2 3">
    <name type="scientific">Flagellimonas alvinocaridis</name>
    <dbReference type="NCBI Taxonomy" id="2530200"/>
    <lineage>
        <taxon>Bacteria</taxon>
        <taxon>Pseudomonadati</taxon>
        <taxon>Bacteroidota</taxon>
        <taxon>Flavobacteriia</taxon>
        <taxon>Flavobacteriales</taxon>
        <taxon>Flavobacteriaceae</taxon>
        <taxon>Flagellimonas</taxon>
    </lineage>
</organism>
<dbReference type="EMBL" id="SNTZ01000001">
    <property type="protein sequence ID" value="THV60938.1"/>
    <property type="molecule type" value="Genomic_DNA"/>
</dbReference>
<keyword evidence="1" id="KW-0732">Signal</keyword>
<dbReference type="OrthoDB" id="1203055at2"/>
<gene>
    <name evidence="2" type="ORF">EZV76_00980</name>
</gene>
<keyword evidence="3" id="KW-1185">Reference proteome</keyword>
<sequence>MKAMIPFILFLCFGPLLLAQQESIVPQNFRFYEDLALRDAQYEQKLEAMDLQDELDYWTDQHNYERQLGTENFTAYLVYMKSKKEAYQRHLQNCTEGCIHSRRFFERAHEYLSSSDTEYLKQLMENGMVLNTSPKRNQ</sequence>
<evidence type="ECO:0000313" key="3">
    <source>
        <dbReference type="Proteomes" id="UP000310406"/>
    </source>
</evidence>
<evidence type="ECO:0000313" key="2">
    <source>
        <dbReference type="EMBL" id="THV60938.1"/>
    </source>
</evidence>
<feature type="chain" id="PRO_5020977955" evidence="1">
    <location>
        <begin position="19"/>
        <end position="138"/>
    </location>
</feature>
<reference evidence="2 3" key="1">
    <citation type="submission" date="2019-03" db="EMBL/GenBank/DDBJ databases">
        <title>Muricauda SCR12 sp.nov, a marine bacterium isolated from Pacific Ocean:the Okinawa trough.</title>
        <authorList>
            <person name="Liu L."/>
        </authorList>
    </citation>
    <scope>NUCLEOTIDE SEQUENCE [LARGE SCALE GENOMIC DNA]</scope>
    <source>
        <strain evidence="2 3">SCR12</strain>
    </source>
</reference>
<feature type="signal peptide" evidence="1">
    <location>
        <begin position="1"/>
        <end position="18"/>
    </location>
</feature>
<proteinExistence type="predicted"/>